<organism evidence="1 2">
    <name type="scientific">Pistacia atlantica</name>
    <dbReference type="NCBI Taxonomy" id="434234"/>
    <lineage>
        <taxon>Eukaryota</taxon>
        <taxon>Viridiplantae</taxon>
        <taxon>Streptophyta</taxon>
        <taxon>Embryophyta</taxon>
        <taxon>Tracheophyta</taxon>
        <taxon>Spermatophyta</taxon>
        <taxon>Magnoliopsida</taxon>
        <taxon>eudicotyledons</taxon>
        <taxon>Gunneridae</taxon>
        <taxon>Pentapetalae</taxon>
        <taxon>rosids</taxon>
        <taxon>malvids</taxon>
        <taxon>Sapindales</taxon>
        <taxon>Anacardiaceae</taxon>
        <taxon>Pistacia</taxon>
    </lineage>
</organism>
<evidence type="ECO:0000313" key="1">
    <source>
        <dbReference type="EMBL" id="KAJ0100333.1"/>
    </source>
</evidence>
<comment type="caution">
    <text evidence="1">The sequence shown here is derived from an EMBL/GenBank/DDBJ whole genome shotgun (WGS) entry which is preliminary data.</text>
</comment>
<proteinExistence type="predicted"/>
<evidence type="ECO:0000313" key="2">
    <source>
        <dbReference type="Proteomes" id="UP001164250"/>
    </source>
</evidence>
<dbReference type="Proteomes" id="UP001164250">
    <property type="component" value="Chromosome 4"/>
</dbReference>
<sequence length="446" mass="50661">MGNPHVLVIPCPAQGHVIPLLELSQCLVKHGIRITFVNTDNKIVNVPSTKNGENNQIHLVSVFVGLESPEPEKLVEGVLKFMPRKVEELIENIDASDSDKITCVLTDDLHSWPMEIAVQKGIKGAVFYPSAATQLVFGSNVQKLIDDGVINNDGTTKKQVFQMSPTMPAMSTDHLWWTSYKNTKLTKMVFDNMVRCNRSRKLADKILCNSTYDLEAAAFDMNPNIIPIGPLLASSRCEDTGGSFWQEDFNCFKWLDQQQPQSVIYIAFGSSTILDRTQFHELALGLELSNRPFLWVVRPNIIDDMSDAYPEGFLDRVASRGHIVSWAPQQKVLAHTSISCFLSHCGWNSTMEGVSNGLPFLCWPYFADQFLNRTYICDIWKVGLAFTKDEKEVIRREEIRSKVDQLLDNAEYRTRVLHLKEIVMNNIREGGCSYKNFMNFIEWIKE</sequence>
<dbReference type="EMBL" id="CM047900">
    <property type="protein sequence ID" value="KAJ0100333.1"/>
    <property type="molecule type" value="Genomic_DNA"/>
</dbReference>
<keyword evidence="2" id="KW-1185">Reference proteome</keyword>
<gene>
    <name evidence="1" type="ORF">Patl1_21708</name>
</gene>
<accession>A0ACC1BMZ9</accession>
<reference evidence="2" key="1">
    <citation type="journal article" date="2023" name="G3 (Bethesda)">
        <title>Genome assembly and association tests identify interacting loci associated with vigor, precocity, and sex in interspecific pistachio rootstocks.</title>
        <authorList>
            <person name="Palmer W."/>
            <person name="Jacygrad E."/>
            <person name="Sagayaradj S."/>
            <person name="Cavanaugh K."/>
            <person name="Han R."/>
            <person name="Bertier L."/>
            <person name="Beede B."/>
            <person name="Kafkas S."/>
            <person name="Golino D."/>
            <person name="Preece J."/>
            <person name="Michelmore R."/>
        </authorList>
    </citation>
    <scope>NUCLEOTIDE SEQUENCE [LARGE SCALE GENOMIC DNA]</scope>
</reference>
<protein>
    <submittedName>
        <fullName evidence="1">Uncharacterized protein</fullName>
    </submittedName>
</protein>
<name>A0ACC1BMZ9_9ROSI</name>